<dbReference type="Pfam" id="PF20842">
    <property type="entry name" value="Rax2_2"/>
    <property type="match status" value="1"/>
</dbReference>
<evidence type="ECO:0000256" key="1">
    <source>
        <dbReference type="SAM" id="MobiDB-lite"/>
    </source>
</evidence>
<evidence type="ECO:0000259" key="5">
    <source>
        <dbReference type="Pfam" id="PF20842"/>
    </source>
</evidence>
<dbReference type="STRING" id="983967.A0A1E4T175"/>
<keyword evidence="2" id="KW-0812">Transmembrane</keyword>
<dbReference type="GO" id="GO:1902929">
    <property type="term" value="C:plasma membrane of growing cell tip"/>
    <property type="evidence" value="ECO:0007669"/>
    <property type="project" value="TreeGrafter"/>
</dbReference>
<dbReference type="OrthoDB" id="2503993at2759"/>
<dbReference type="Pfam" id="PF20843">
    <property type="entry name" value="Rax2_3"/>
    <property type="match status" value="1"/>
</dbReference>
<dbReference type="PANTHER" id="PTHR31778:SF2">
    <property type="entry name" value="BUD SITE SELECTION PROTEIN RAX2"/>
    <property type="match status" value="1"/>
</dbReference>
<protein>
    <recommendedName>
        <fullName evidence="9">Bud site selection protein RAX2</fullName>
    </recommendedName>
</protein>
<feature type="chain" id="PRO_5009163010" description="Bud site selection protein RAX2" evidence="3">
    <location>
        <begin position="20"/>
        <end position="1261"/>
    </location>
</feature>
<dbReference type="AlphaFoldDB" id="A0A1E4T175"/>
<dbReference type="InterPro" id="IPR048266">
    <property type="entry name" value="Rax2-like_second"/>
</dbReference>
<evidence type="ECO:0000256" key="3">
    <source>
        <dbReference type="SAM" id="SignalP"/>
    </source>
</evidence>
<dbReference type="EMBL" id="KV453852">
    <property type="protein sequence ID" value="ODV85484.1"/>
    <property type="molecule type" value="Genomic_DNA"/>
</dbReference>
<name>A0A1E4T175_9ASCO</name>
<evidence type="ECO:0000313" key="8">
    <source>
        <dbReference type="Proteomes" id="UP000094801"/>
    </source>
</evidence>
<dbReference type="Pfam" id="PF12768">
    <property type="entry name" value="Rax2"/>
    <property type="match status" value="1"/>
</dbReference>
<evidence type="ECO:0000259" key="6">
    <source>
        <dbReference type="Pfam" id="PF20843"/>
    </source>
</evidence>
<proteinExistence type="predicted"/>
<evidence type="ECO:0000313" key="7">
    <source>
        <dbReference type="EMBL" id="ODV85484.1"/>
    </source>
</evidence>
<dbReference type="InterPro" id="IPR024982">
    <property type="entry name" value="Rax2-like_C"/>
</dbReference>
<dbReference type="InterPro" id="IPR048265">
    <property type="entry name" value="Rax2-like_third"/>
</dbReference>
<dbReference type="PANTHER" id="PTHR31778">
    <property type="entry name" value="BUD SITE SELECTION PROTEIN RAX2"/>
    <property type="match status" value="1"/>
</dbReference>
<feature type="domain" description="Rax2-like third" evidence="6">
    <location>
        <begin position="409"/>
        <end position="569"/>
    </location>
</feature>
<sequence>MRIKTLASIVLALLTETQSQSILRTDNSIKQPIIDESFFLLGSFDSLTNYSSTQKYNLSQPVTESTSALYAFGNSNDTIVEVSQFDSLPTLLTQYSSDSFIAIIDGSPIIYNTSSLTSQNFTSWEQVVGSVSTVYVDEDNQLVYFGGDLSLEDSYGAIVYNIKNDSLSQLPFGGFGEDSVVKSIIKIDESIYFGGHFHTIGNDTLLKFTYNSTSNSTNSTNSYVDPDQLISLKEATFSSVNSDSDGSNLICPDSGSSSWSLYNGSVGSWTAQLPYTIMPSKLRLYNSVSDSDGVSLFRVITQPSNGIMNLSYIDPDTLETMYCDSWCPLLQTTDLESALSDVSSDLLVDGGIYSVESTNRDGLIGFGSNYQEFEFYNSIDVETVTIQVMDFYGSKAELNGFQLYQYGSYIYANSTLNDPSCDSVVQYAQSSTEGSINWSSFQGESGSYLTTTVNADDINSGEQEGIRFTSNIRTSGNYSILLYTPGCNYDATCDERGIVNATFYYGNGTLLSSELIYQTNEEQKYDVIFSGYLEVESTNDSTPYVIMSFYSGLYSEAVTFVADSIYVQFTSLDLFQKNTSTIELDVALNGLFEYSLGNFSDYENGYLDNPIGNSSLNLIGSEILSANSTVNGLYLNESTLYIAGEFDSDYGDNFIGVELGSYNETSNSTIVDYEFIIDGGLDSSVDKIFFYKNNLVLLGDFDETNNDSITFNQFGLYNGSFSTLGNGTDLLIESFTSFTYNDSDYISFASDDSYPLVYDYTNSKWFKSTNTLNLNISQAIKINDITFAFGGISKMDMAVNSVVSISNDEINDDLSIVLQEYIKSVGGGSYAVDETKQFQLEGDVIAGLYLNKSVVSFGGDFKVENSSYENFVIIDEDGNVSGIDDMKFDSNSKVDILFAYNDTIYIGLIGSATLDDEKYENLLIYDLNTTEVSSLPVSFNSGSVQAMDVDTEYGSIIVGGNYTSDDCNVLCLFNINNNTFTNPVDVDLNGTVTQVKYFAKYQVLLAGDITIDSSTSNFALYDTQNKTIKSVDKLNDDLPGTVARFEMTGDSLTDTIIVMGESFIGYFNNSKFNRIDSAFDLTNSSFTDFKLLNTTSESFINNQIILLSGTINLAEYGTVSSATYDGKTWVPLTITSASSLNSTSINSVLKASIIEPFTANFTTSSTSSSSSSSTPTSSATSSSEIRYFTNGQVVGVGCALSLATMMILSSICGAIYYFSEKNTVIGPLKERVGEEKMLHVVPPDQVMNNMDIAKAQAENVT</sequence>
<feature type="domain" description="Rax2-like C-terminal" evidence="4">
    <location>
        <begin position="922"/>
        <end position="1149"/>
    </location>
</feature>
<dbReference type="GO" id="GO:0005935">
    <property type="term" value="C:cellular bud neck"/>
    <property type="evidence" value="ECO:0007669"/>
    <property type="project" value="TreeGrafter"/>
</dbReference>
<accession>A0A1E4T175</accession>
<evidence type="ECO:0000259" key="4">
    <source>
        <dbReference type="Pfam" id="PF12768"/>
    </source>
</evidence>
<keyword evidence="2" id="KW-0472">Membrane</keyword>
<gene>
    <name evidence="7" type="ORF">CANARDRAFT_28275</name>
</gene>
<keyword evidence="3" id="KW-0732">Signal</keyword>
<feature type="region of interest" description="Disordered" evidence="1">
    <location>
        <begin position="1162"/>
        <end position="1181"/>
    </location>
</feature>
<evidence type="ECO:0000256" key="2">
    <source>
        <dbReference type="SAM" id="Phobius"/>
    </source>
</evidence>
<feature type="transmembrane region" description="Helical" evidence="2">
    <location>
        <begin position="1193"/>
        <end position="1218"/>
    </location>
</feature>
<dbReference type="GO" id="GO:0000282">
    <property type="term" value="P:cellular bud site selection"/>
    <property type="evidence" value="ECO:0007669"/>
    <property type="project" value="TreeGrafter"/>
</dbReference>
<organism evidence="7 8">
    <name type="scientific">[Candida] arabinofermentans NRRL YB-2248</name>
    <dbReference type="NCBI Taxonomy" id="983967"/>
    <lineage>
        <taxon>Eukaryota</taxon>
        <taxon>Fungi</taxon>
        <taxon>Dikarya</taxon>
        <taxon>Ascomycota</taxon>
        <taxon>Saccharomycotina</taxon>
        <taxon>Pichiomycetes</taxon>
        <taxon>Pichiales</taxon>
        <taxon>Pichiaceae</taxon>
        <taxon>Ogataea</taxon>
        <taxon>Ogataea/Candida clade</taxon>
    </lineage>
</organism>
<feature type="signal peptide" evidence="3">
    <location>
        <begin position="1"/>
        <end position="19"/>
    </location>
</feature>
<feature type="domain" description="Rax2-like second" evidence="5">
    <location>
        <begin position="226"/>
        <end position="398"/>
    </location>
</feature>
<evidence type="ECO:0008006" key="9">
    <source>
        <dbReference type="Google" id="ProtNLM"/>
    </source>
</evidence>
<keyword evidence="8" id="KW-1185">Reference proteome</keyword>
<dbReference type="Proteomes" id="UP000094801">
    <property type="component" value="Unassembled WGS sequence"/>
</dbReference>
<keyword evidence="2" id="KW-1133">Transmembrane helix</keyword>
<reference evidence="8" key="1">
    <citation type="submission" date="2016-04" db="EMBL/GenBank/DDBJ databases">
        <title>Comparative genomics of biotechnologically important yeasts.</title>
        <authorList>
            <consortium name="DOE Joint Genome Institute"/>
            <person name="Riley R."/>
            <person name="Haridas S."/>
            <person name="Wolfe K.H."/>
            <person name="Lopes M.R."/>
            <person name="Hittinger C.T."/>
            <person name="Goker M."/>
            <person name="Salamov A."/>
            <person name="Wisecaver J."/>
            <person name="Long T.M."/>
            <person name="Aerts A.L."/>
            <person name="Barry K."/>
            <person name="Choi C."/>
            <person name="Clum A."/>
            <person name="Coughlan A.Y."/>
            <person name="Deshpande S."/>
            <person name="Douglass A.P."/>
            <person name="Hanson S.J."/>
            <person name="Klenk H.-P."/>
            <person name="Labutti K."/>
            <person name="Lapidus A."/>
            <person name="Lindquist E."/>
            <person name="Lipzen A."/>
            <person name="Meier-Kolthoff J.P."/>
            <person name="Ohm R.A."/>
            <person name="Otillar R.P."/>
            <person name="Pangilinan J."/>
            <person name="Peng Y."/>
            <person name="Rokas A."/>
            <person name="Rosa C.A."/>
            <person name="Scheuner C."/>
            <person name="Sibirny A.A."/>
            <person name="Slot J.C."/>
            <person name="Stielow J.B."/>
            <person name="Sun H."/>
            <person name="Kurtzman C.P."/>
            <person name="Blackwell M."/>
            <person name="Grigoriev I.V."/>
            <person name="Jeffries T.W."/>
        </authorList>
    </citation>
    <scope>NUCLEOTIDE SEQUENCE [LARGE SCALE GENOMIC DNA]</scope>
    <source>
        <strain evidence="8">NRRL YB-2248</strain>
    </source>
</reference>
<dbReference type="GO" id="GO:0005621">
    <property type="term" value="C:cellular bud scar"/>
    <property type="evidence" value="ECO:0007669"/>
    <property type="project" value="TreeGrafter"/>
</dbReference>